<feature type="transmembrane region" description="Helical" evidence="14">
    <location>
        <begin position="14"/>
        <end position="31"/>
    </location>
</feature>
<dbReference type="GO" id="GO:0046983">
    <property type="term" value="F:protein dimerization activity"/>
    <property type="evidence" value="ECO:0007669"/>
    <property type="project" value="InterPro"/>
</dbReference>
<reference evidence="18" key="1">
    <citation type="submission" date="2016-10" db="EMBL/GenBank/DDBJ databases">
        <authorList>
            <person name="Varghese N."/>
            <person name="Submissions S."/>
        </authorList>
    </citation>
    <scope>NUCLEOTIDE SEQUENCE [LARGE SCALE GENOMIC DNA]</scope>
    <source>
        <strain evidence="18">MO64</strain>
    </source>
</reference>
<dbReference type="Pfam" id="PF07730">
    <property type="entry name" value="HisKA_3"/>
    <property type="match status" value="1"/>
</dbReference>
<evidence type="ECO:0000256" key="9">
    <source>
        <dbReference type="ARBA" id="ARBA00022777"/>
    </source>
</evidence>
<evidence type="ECO:0000256" key="14">
    <source>
        <dbReference type="SAM" id="Phobius"/>
    </source>
</evidence>
<keyword evidence="7 14" id="KW-0812">Transmembrane</keyword>
<feature type="transmembrane region" description="Helical" evidence="14">
    <location>
        <begin position="161"/>
        <end position="178"/>
    </location>
</feature>
<name>A0A1I3Y5I0_9GAMM</name>
<evidence type="ECO:0000256" key="6">
    <source>
        <dbReference type="ARBA" id="ARBA00022679"/>
    </source>
</evidence>
<keyword evidence="6" id="KW-0808">Transferase</keyword>
<evidence type="ECO:0000256" key="2">
    <source>
        <dbReference type="ARBA" id="ARBA00004651"/>
    </source>
</evidence>
<dbReference type="Proteomes" id="UP000321807">
    <property type="component" value="Chromosome"/>
</dbReference>
<dbReference type="EMBL" id="FOSR01000001">
    <property type="protein sequence ID" value="SFK27032.1"/>
    <property type="molecule type" value="Genomic_DNA"/>
</dbReference>
<dbReference type="CDD" id="cd16917">
    <property type="entry name" value="HATPase_UhpB-NarQ-NarX-like"/>
    <property type="match status" value="1"/>
</dbReference>
<keyword evidence="9 17" id="KW-0418">Kinase</keyword>
<evidence type="ECO:0000313" key="16">
    <source>
        <dbReference type="EMBL" id="QEE24711.1"/>
    </source>
</evidence>
<dbReference type="Pfam" id="PF05231">
    <property type="entry name" value="MASE1"/>
    <property type="match status" value="1"/>
</dbReference>
<keyword evidence="18" id="KW-1185">Reference proteome</keyword>
<gene>
    <name evidence="16" type="ORF">CS053_09515</name>
    <name evidence="17" type="ORF">SAMN05192579_101333</name>
</gene>
<dbReference type="Gene3D" id="1.20.5.1930">
    <property type="match status" value="1"/>
</dbReference>
<keyword evidence="12" id="KW-0902">Two-component regulatory system</keyword>
<evidence type="ECO:0000313" key="18">
    <source>
        <dbReference type="Proteomes" id="UP000198725"/>
    </source>
</evidence>
<evidence type="ECO:0000259" key="15">
    <source>
        <dbReference type="SMART" id="SM00387"/>
    </source>
</evidence>
<dbReference type="Proteomes" id="UP000198725">
    <property type="component" value="Unassembled WGS sequence"/>
</dbReference>
<protein>
    <recommendedName>
        <fullName evidence="3">histidine kinase</fullName>
        <ecNumber evidence="3">2.7.13.3</ecNumber>
    </recommendedName>
</protein>
<evidence type="ECO:0000256" key="1">
    <source>
        <dbReference type="ARBA" id="ARBA00000085"/>
    </source>
</evidence>
<feature type="domain" description="Histidine kinase/HSP90-like ATPase" evidence="15">
    <location>
        <begin position="433"/>
        <end position="528"/>
    </location>
</feature>
<dbReference type="Gene3D" id="3.30.565.10">
    <property type="entry name" value="Histidine kinase-like ATPase, C-terminal domain"/>
    <property type="match status" value="1"/>
</dbReference>
<evidence type="ECO:0000256" key="5">
    <source>
        <dbReference type="ARBA" id="ARBA00022553"/>
    </source>
</evidence>
<keyword evidence="5" id="KW-0597">Phosphoprotein</keyword>
<dbReference type="SUPFAM" id="SSF55874">
    <property type="entry name" value="ATPase domain of HSP90 chaperone/DNA topoisomerase II/histidine kinase"/>
    <property type="match status" value="1"/>
</dbReference>
<accession>A0A1I3Y5I0</accession>
<dbReference type="InterPro" id="IPR003594">
    <property type="entry name" value="HATPase_dom"/>
</dbReference>
<organism evidence="17 18">
    <name type="scientific">Rhodanobacter glycinis</name>
    <dbReference type="NCBI Taxonomy" id="582702"/>
    <lineage>
        <taxon>Bacteria</taxon>
        <taxon>Pseudomonadati</taxon>
        <taxon>Pseudomonadota</taxon>
        <taxon>Gammaproteobacteria</taxon>
        <taxon>Lysobacterales</taxon>
        <taxon>Rhodanobacteraceae</taxon>
        <taxon>Rhodanobacter</taxon>
    </lineage>
</organism>
<dbReference type="EMBL" id="CP042807">
    <property type="protein sequence ID" value="QEE24711.1"/>
    <property type="molecule type" value="Genomic_DNA"/>
</dbReference>
<dbReference type="Pfam" id="PF02518">
    <property type="entry name" value="HATPase_c"/>
    <property type="match status" value="1"/>
</dbReference>
<dbReference type="AlphaFoldDB" id="A0A1I3Y5I0"/>
<evidence type="ECO:0000256" key="10">
    <source>
        <dbReference type="ARBA" id="ARBA00022840"/>
    </source>
</evidence>
<dbReference type="InterPro" id="IPR011712">
    <property type="entry name" value="Sig_transdc_His_kin_sub3_dim/P"/>
</dbReference>
<dbReference type="InterPro" id="IPR036890">
    <property type="entry name" value="HATPase_C_sf"/>
</dbReference>
<comment type="catalytic activity">
    <reaction evidence="1">
        <text>ATP + protein L-histidine = ADP + protein N-phospho-L-histidine.</text>
        <dbReference type="EC" id="2.7.13.3"/>
    </reaction>
</comment>
<comment type="subcellular location">
    <subcellularLocation>
        <location evidence="2">Cell membrane</location>
        <topology evidence="2">Multi-pass membrane protein</topology>
    </subcellularLocation>
</comment>
<sequence length="540" mass="59337">MYHPRMRQMTLPSFVRGPLAGLGYALLWLLLWPTAEPYWMLPFGLRFGVLLLAPLRYWPWLLGGELIATGLIDVHLHIPLGWIGFAAGDLPQPLVVAICLWLLRRTNLKASLRDPEDVSRLLLSVAFTVLAATAADAVLLALLHSSPSSNMLLDMLGQDLLGNYVGVLLMTPPLILLFRARPTRQALRALSMDGLLVMLPSLVILLALAEQAGPQREFARVLSLAPVLFFAFRHGWRGASLSMLVSSLGMAMVDRLMIHADPTASAHLFLAVAGTGALMLGSATDALRRSSARVAEQNVHLGAVNRRLDHLARQLRDAARGNLQAEEDLRRHMAAELHDELGQNLTAIQTHVKLAQSRLQQAGLEDTGAAINGILGHMRRALHQLLDDLRPAVLDEFGLMRALDEGPIRDLLATARMAYHTDLRGEPRLLEEDIRTAIYRLAQESATNAVKHAQASEFRLRLRIGERQGVALALLDIRDDGIGLPERVSGEGRGLQGMRDRVTSLGGLFRLRAGHGGVHLRVLLRSNTPNREPGRSKQAN</sequence>
<dbReference type="PANTHER" id="PTHR24421">
    <property type="entry name" value="NITRATE/NITRITE SENSOR PROTEIN NARX-RELATED"/>
    <property type="match status" value="1"/>
</dbReference>
<dbReference type="PANTHER" id="PTHR24421:SF10">
    <property type="entry name" value="NITRATE_NITRITE SENSOR PROTEIN NARQ"/>
    <property type="match status" value="1"/>
</dbReference>
<evidence type="ECO:0000313" key="17">
    <source>
        <dbReference type="EMBL" id="SFK27032.1"/>
    </source>
</evidence>
<evidence type="ECO:0000313" key="19">
    <source>
        <dbReference type="Proteomes" id="UP000321807"/>
    </source>
</evidence>
<dbReference type="KEGG" id="rgl:CS053_09515"/>
<feature type="transmembrane region" description="Helical" evidence="14">
    <location>
        <begin position="121"/>
        <end position="141"/>
    </location>
</feature>
<dbReference type="GO" id="GO:0000155">
    <property type="term" value="F:phosphorelay sensor kinase activity"/>
    <property type="evidence" value="ECO:0007669"/>
    <property type="project" value="InterPro"/>
</dbReference>
<keyword evidence="4" id="KW-1003">Cell membrane</keyword>
<evidence type="ECO:0000256" key="12">
    <source>
        <dbReference type="ARBA" id="ARBA00023012"/>
    </source>
</evidence>
<keyword evidence="11 14" id="KW-1133">Transmembrane helix</keyword>
<dbReference type="InterPro" id="IPR007895">
    <property type="entry name" value="MASE1"/>
</dbReference>
<evidence type="ECO:0000256" key="3">
    <source>
        <dbReference type="ARBA" id="ARBA00012438"/>
    </source>
</evidence>
<feature type="transmembrane region" description="Helical" evidence="14">
    <location>
        <begin position="78"/>
        <end position="101"/>
    </location>
</feature>
<reference evidence="17" key="2">
    <citation type="submission" date="2016-10" db="EMBL/GenBank/DDBJ databases">
        <authorList>
            <person name="de Groot N.N."/>
        </authorList>
    </citation>
    <scope>NUCLEOTIDE SEQUENCE [LARGE SCALE GENOMIC DNA]</scope>
    <source>
        <strain evidence="17">MO64</strain>
    </source>
</reference>
<evidence type="ECO:0000256" key="11">
    <source>
        <dbReference type="ARBA" id="ARBA00022989"/>
    </source>
</evidence>
<feature type="transmembrane region" description="Helical" evidence="14">
    <location>
        <begin position="190"/>
        <end position="209"/>
    </location>
</feature>
<dbReference type="GO" id="GO:0005886">
    <property type="term" value="C:plasma membrane"/>
    <property type="evidence" value="ECO:0007669"/>
    <property type="project" value="UniProtKB-SubCell"/>
</dbReference>
<evidence type="ECO:0000256" key="4">
    <source>
        <dbReference type="ARBA" id="ARBA00022475"/>
    </source>
</evidence>
<dbReference type="SMART" id="SM00387">
    <property type="entry name" value="HATPase_c"/>
    <property type="match status" value="1"/>
</dbReference>
<dbReference type="GO" id="GO:0005524">
    <property type="term" value="F:ATP binding"/>
    <property type="evidence" value="ECO:0007669"/>
    <property type="project" value="UniProtKB-KW"/>
</dbReference>
<dbReference type="InterPro" id="IPR050482">
    <property type="entry name" value="Sensor_HK_TwoCompSys"/>
</dbReference>
<keyword evidence="8" id="KW-0547">Nucleotide-binding</keyword>
<reference evidence="16 19" key="3">
    <citation type="submission" date="2019-08" db="EMBL/GenBank/DDBJ databases">
        <title>Complete genome sequence of Rhodanobacter glycinis strain T01E-68 isolated from tomato root.</title>
        <authorList>
            <person name="Weon H.-Y."/>
            <person name="Lee S.A."/>
        </authorList>
    </citation>
    <scope>NUCLEOTIDE SEQUENCE [LARGE SCALE GENOMIC DNA]</scope>
    <source>
        <strain evidence="16 19">T01E-68</strain>
    </source>
</reference>
<evidence type="ECO:0000256" key="7">
    <source>
        <dbReference type="ARBA" id="ARBA00022692"/>
    </source>
</evidence>
<keyword evidence="13 14" id="KW-0472">Membrane</keyword>
<dbReference type="RefSeq" id="WP_092700739.1">
    <property type="nucleotide sequence ID" value="NZ_CP042807.1"/>
</dbReference>
<keyword evidence="10" id="KW-0067">ATP-binding</keyword>
<evidence type="ECO:0000256" key="8">
    <source>
        <dbReference type="ARBA" id="ARBA00022741"/>
    </source>
</evidence>
<dbReference type="EC" id="2.7.13.3" evidence="3"/>
<proteinExistence type="predicted"/>
<evidence type="ECO:0000256" key="13">
    <source>
        <dbReference type="ARBA" id="ARBA00023136"/>
    </source>
</evidence>